<dbReference type="InterPro" id="IPR027275">
    <property type="entry name" value="PRC-brl_dom"/>
</dbReference>
<dbReference type="GO" id="GO:0016020">
    <property type="term" value="C:membrane"/>
    <property type="evidence" value="ECO:0007669"/>
    <property type="project" value="InterPro"/>
</dbReference>
<feature type="domain" description="CBS" evidence="2">
    <location>
        <begin position="350"/>
        <end position="412"/>
    </location>
</feature>
<dbReference type="InterPro" id="IPR006668">
    <property type="entry name" value="Mg_transptr_MgtE_intracell_dom"/>
</dbReference>
<dbReference type="SUPFAM" id="SSF54631">
    <property type="entry name" value="CBS-domain pair"/>
    <property type="match status" value="1"/>
</dbReference>
<accession>A0A9D1KMV4</accession>
<dbReference type="InterPro" id="IPR006669">
    <property type="entry name" value="MgtE_transporter"/>
</dbReference>
<name>A0A9D1KMV4_9ACTN</name>
<dbReference type="InterPro" id="IPR000644">
    <property type="entry name" value="CBS_dom"/>
</dbReference>
<dbReference type="InterPro" id="IPR038076">
    <property type="entry name" value="MgtE_N_sf"/>
</dbReference>
<evidence type="ECO:0000256" key="1">
    <source>
        <dbReference type="PROSITE-ProRule" id="PRU00703"/>
    </source>
</evidence>
<dbReference type="Pfam" id="PF05239">
    <property type="entry name" value="PRC"/>
    <property type="match status" value="1"/>
</dbReference>
<protein>
    <submittedName>
        <fullName evidence="3">CBS domain-containing protein</fullName>
    </submittedName>
</protein>
<dbReference type="InterPro" id="IPR046342">
    <property type="entry name" value="CBS_dom_sf"/>
</dbReference>
<evidence type="ECO:0000313" key="4">
    <source>
        <dbReference type="Proteomes" id="UP000886842"/>
    </source>
</evidence>
<dbReference type="SMART" id="SM00924">
    <property type="entry name" value="MgtE_N"/>
    <property type="match status" value="1"/>
</dbReference>
<dbReference type="SUPFAM" id="SSF50346">
    <property type="entry name" value="PRC-barrel domain"/>
    <property type="match status" value="1"/>
</dbReference>
<dbReference type="Proteomes" id="UP000886842">
    <property type="component" value="Unassembled WGS sequence"/>
</dbReference>
<dbReference type="PROSITE" id="PS51371">
    <property type="entry name" value="CBS"/>
    <property type="match status" value="1"/>
</dbReference>
<gene>
    <name evidence="3" type="ORF">IAA98_10725</name>
</gene>
<dbReference type="Pfam" id="PF26205">
    <property type="entry name" value="SH3_actinomycetes"/>
    <property type="match status" value="1"/>
</dbReference>
<organism evidence="3 4">
    <name type="scientific">Candidatus Avipropionibacterium avicola</name>
    <dbReference type="NCBI Taxonomy" id="2840701"/>
    <lineage>
        <taxon>Bacteria</taxon>
        <taxon>Bacillati</taxon>
        <taxon>Actinomycetota</taxon>
        <taxon>Actinomycetes</taxon>
        <taxon>Propionibacteriales</taxon>
        <taxon>Propionibacteriaceae</taxon>
        <taxon>Propionibacteriaceae incertae sedis</taxon>
        <taxon>Candidatus Avipropionibacterium</taxon>
    </lineage>
</organism>
<dbReference type="AlphaFoldDB" id="A0A9D1KMV4"/>
<sequence>MSSTNGSVFVSRLRSLPVIDAEGDEVGKVRDVVVQSRTGGRAPRVRGFVVALFARHRIFIPMARVRHIDGIQITISGTVNTRRFTRRDFETLVYGDLFDTQVGRADTDGQYLVFDVAIREVRSWEWEITEIAVRERSKTFGRRGHMVILPYNEVILPRAGGRASDALAAEMEDMHAADVAKQLHDLTPQRRAEVVAVLDDEVLADALGELPNDDRVELLGQLDNERAAVVLDAMDADDAVDLVNGLPSERAEELLGLMNPQEAQDLRRLMTYEESTAGGLMTPEPVIVPTDGTVADALALVRNEELTPALAAMVFVSRSPHDTPTGRFLGGVHIQRLLREPPSTLVASLVDTDLEPIQDDTPLTQIARYFAVYNLVTAPVVDKQRRLIGAITVDDVLDHILPVDWRDDELDEIDSEEEVTDAV</sequence>
<dbReference type="PANTHER" id="PTHR43773">
    <property type="entry name" value="MAGNESIUM TRANSPORTER MGTE"/>
    <property type="match status" value="1"/>
</dbReference>
<proteinExistence type="predicted"/>
<comment type="caution">
    <text evidence="3">The sequence shown here is derived from an EMBL/GenBank/DDBJ whole genome shotgun (WGS) entry which is preliminary data.</text>
</comment>
<dbReference type="GO" id="GO:0015095">
    <property type="term" value="F:magnesium ion transmembrane transporter activity"/>
    <property type="evidence" value="ECO:0007669"/>
    <property type="project" value="InterPro"/>
</dbReference>
<dbReference type="CDD" id="cd04606">
    <property type="entry name" value="CBS_pair_Mg_transporter"/>
    <property type="match status" value="1"/>
</dbReference>
<evidence type="ECO:0000259" key="2">
    <source>
        <dbReference type="PROSITE" id="PS51371"/>
    </source>
</evidence>
<dbReference type="Gene3D" id="1.25.60.10">
    <property type="entry name" value="MgtE N-terminal domain-like"/>
    <property type="match status" value="1"/>
</dbReference>
<dbReference type="InterPro" id="IPR058838">
    <property type="entry name" value="SH3_actinomycetes"/>
</dbReference>
<dbReference type="Pfam" id="PF03448">
    <property type="entry name" value="MgtE_N"/>
    <property type="match status" value="1"/>
</dbReference>
<evidence type="ECO:0000313" key="3">
    <source>
        <dbReference type="EMBL" id="HIT76050.1"/>
    </source>
</evidence>
<dbReference type="SUPFAM" id="SSF158791">
    <property type="entry name" value="MgtE N-terminal domain-like"/>
    <property type="match status" value="1"/>
</dbReference>
<dbReference type="InterPro" id="IPR011033">
    <property type="entry name" value="PRC_barrel-like_sf"/>
</dbReference>
<reference evidence="3" key="2">
    <citation type="journal article" date="2021" name="PeerJ">
        <title>Extensive microbial diversity within the chicken gut microbiome revealed by metagenomics and culture.</title>
        <authorList>
            <person name="Gilroy R."/>
            <person name="Ravi A."/>
            <person name="Getino M."/>
            <person name="Pursley I."/>
            <person name="Horton D.L."/>
            <person name="Alikhan N.F."/>
            <person name="Baker D."/>
            <person name="Gharbi K."/>
            <person name="Hall N."/>
            <person name="Watson M."/>
            <person name="Adriaenssens E.M."/>
            <person name="Foster-Nyarko E."/>
            <person name="Jarju S."/>
            <person name="Secka A."/>
            <person name="Antonio M."/>
            <person name="Oren A."/>
            <person name="Chaudhuri R.R."/>
            <person name="La Ragione R."/>
            <person name="Hildebrand F."/>
            <person name="Pallen M.J."/>
        </authorList>
    </citation>
    <scope>NUCLEOTIDE SEQUENCE</scope>
    <source>
        <strain evidence="3">ChiGjej1B1-24693</strain>
    </source>
</reference>
<dbReference type="Pfam" id="PF00571">
    <property type="entry name" value="CBS"/>
    <property type="match status" value="1"/>
</dbReference>
<dbReference type="PANTHER" id="PTHR43773:SF1">
    <property type="entry name" value="MAGNESIUM TRANSPORTER MGTE"/>
    <property type="match status" value="1"/>
</dbReference>
<reference evidence="3" key="1">
    <citation type="submission" date="2020-10" db="EMBL/GenBank/DDBJ databases">
        <authorList>
            <person name="Gilroy R."/>
        </authorList>
    </citation>
    <scope>NUCLEOTIDE SEQUENCE</scope>
    <source>
        <strain evidence="3">ChiGjej1B1-24693</strain>
    </source>
</reference>
<keyword evidence="1" id="KW-0129">CBS domain</keyword>
<dbReference type="Gene3D" id="3.10.580.10">
    <property type="entry name" value="CBS-domain"/>
    <property type="match status" value="1"/>
</dbReference>
<dbReference type="Gene3D" id="2.30.30.240">
    <property type="entry name" value="PRC-barrel domain"/>
    <property type="match status" value="1"/>
</dbReference>
<dbReference type="EMBL" id="DVLP01000317">
    <property type="protein sequence ID" value="HIT76050.1"/>
    <property type="molecule type" value="Genomic_DNA"/>
</dbReference>